<evidence type="ECO:0000313" key="2">
    <source>
        <dbReference type="Proteomes" id="UP000290378"/>
    </source>
</evidence>
<sequence length="235" mass="28067">MFLNIKENAIFVADSHFNQKNREFLTFLRKVESKEIFTTQLFLMGDIFDFISGESRYFVKQNIEVINLLNKLSKDIQIVYLEGNHDYNLKSIFPNIEVIKREKQPLEAILENNQTVSLAHGDNFINWKYDLYCSFIRNRFFLKFMNFIDINYFISKKIEKALLGKNICHEMKNFEELVSKRVKNYNTQIVIEGHYHQGKTFIIDDKKYINVPSLCCQKKYTKFIDSNFKQEELCN</sequence>
<gene>
    <name evidence="1" type="ORF">CP963_10740</name>
</gene>
<dbReference type="PANTHER" id="PTHR34990:SF2">
    <property type="entry name" value="BLL8164 PROTEIN"/>
    <property type="match status" value="1"/>
</dbReference>
<dbReference type="Proteomes" id="UP000290378">
    <property type="component" value="Unassembled WGS sequence"/>
</dbReference>
<protein>
    <submittedName>
        <fullName evidence="1">UDP-2,3-diacylglucosamine hydrolase</fullName>
    </submittedName>
</protein>
<dbReference type="InterPro" id="IPR004843">
    <property type="entry name" value="Calcineurin-like_PHP"/>
</dbReference>
<name>A0A6M8N5D7_9BACT</name>
<dbReference type="Pfam" id="PF00149">
    <property type="entry name" value="Metallophos"/>
    <property type="match status" value="1"/>
</dbReference>
<accession>A0A6M8N5D7</accession>
<dbReference type="SUPFAM" id="SSF56300">
    <property type="entry name" value="Metallo-dependent phosphatases"/>
    <property type="match status" value="1"/>
</dbReference>
<keyword evidence="2" id="KW-1185">Reference proteome</keyword>
<dbReference type="GO" id="GO:0016020">
    <property type="term" value="C:membrane"/>
    <property type="evidence" value="ECO:0007669"/>
    <property type="project" value="GOC"/>
</dbReference>
<dbReference type="EMBL" id="NXII01000016">
    <property type="protein sequence ID" value="RXI39012.1"/>
    <property type="molecule type" value="Genomic_DNA"/>
</dbReference>
<dbReference type="RefSeq" id="WP_129014196.1">
    <property type="nucleotide sequence ID" value="NZ_CBCSEI010000001.1"/>
</dbReference>
<dbReference type="CDD" id="cd07398">
    <property type="entry name" value="MPP_YbbF-LpxH"/>
    <property type="match status" value="1"/>
</dbReference>
<dbReference type="AlphaFoldDB" id="A0A6M8N5D7"/>
<dbReference type="InterPro" id="IPR029052">
    <property type="entry name" value="Metallo-depent_PP-like"/>
</dbReference>
<reference evidence="1 2" key="1">
    <citation type="submission" date="2017-09" db="EMBL/GenBank/DDBJ databases">
        <title>Genomics of the genus Arcobacter.</title>
        <authorList>
            <person name="Perez-Cataluna A."/>
            <person name="Figueras M.J."/>
            <person name="Salas-Masso N."/>
        </authorList>
    </citation>
    <scope>NUCLEOTIDE SEQUENCE [LARGE SCALE GENOMIC DNA]</scope>
    <source>
        <strain evidence="1 2">CECT 7834</strain>
    </source>
</reference>
<proteinExistence type="predicted"/>
<organism evidence="1 2">
    <name type="scientific">Arcobacter cloacae</name>
    <dbReference type="NCBI Taxonomy" id="1054034"/>
    <lineage>
        <taxon>Bacteria</taxon>
        <taxon>Pseudomonadati</taxon>
        <taxon>Campylobacterota</taxon>
        <taxon>Epsilonproteobacteria</taxon>
        <taxon>Campylobacterales</taxon>
        <taxon>Arcobacteraceae</taxon>
        <taxon>Arcobacter</taxon>
    </lineage>
</organism>
<evidence type="ECO:0000313" key="1">
    <source>
        <dbReference type="EMBL" id="RXI39012.1"/>
    </source>
</evidence>
<keyword evidence="1" id="KW-0378">Hydrolase</keyword>
<dbReference type="GO" id="GO:0009245">
    <property type="term" value="P:lipid A biosynthetic process"/>
    <property type="evidence" value="ECO:0007669"/>
    <property type="project" value="TreeGrafter"/>
</dbReference>
<dbReference type="Gene3D" id="3.60.21.10">
    <property type="match status" value="1"/>
</dbReference>
<comment type="caution">
    <text evidence="1">The sequence shown here is derived from an EMBL/GenBank/DDBJ whole genome shotgun (WGS) entry which is preliminary data.</text>
</comment>
<dbReference type="GO" id="GO:0008758">
    <property type="term" value="F:UDP-2,3-diacylglucosamine hydrolase activity"/>
    <property type="evidence" value="ECO:0007669"/>
    <property type="project" value="TreeGrafter"/>
</dbReference>
<dbReference type="InterPro" id="IPR043461">
    <property type="entry name" value="LpxH-like"/>
</dbReference>
<dbReference type="PANTHER" id="PTHR34990">
    <property type="entry name" value="UDP-2,3-DIACYLGLUCOSAMINE HYDROLASE-RELATED"/>
    <property type="match status" value="1"/>
</dbReference>